<feature type="domain" description="Serine aminopeptidase S33" evidence="2">
    <location>
        <begin position="27"/>
        <end position="142"/>
    </location>
</feature>
<proteinExistence type="predicted"/>
<protein>
    <recommendedName>
        <fullName evidence="2">Serine aminopeptidase S33 domain-containing protein</fullName>
    </recommendedName>
</protein>
<accession>A0A480AVG6</accession>
<dbReference type="Proteomes" id="UP000301751">
    <property type="component" value="Unassembled WGS sequence"/>
</dbReference>
<name>A0A480AVG6_9BURK</name>
<evidence type="ECO:0000313" key="3">
    <source>
        <dbReference type="EMBL" id="GCL65699.1"/>
    </source>
</evidence>
<dbReference type="OrthoDB" id="9800435at2"/>
<reference evidence="4" key="1">
    <citation type="submission" date="2019-03" db="EMBL/GenBank/DDBJ databases">
        <title>Aquabacterium pictum sp.nov., the first bacteriochlorophyll a-containing freshwater bacterium in the genus Aquabacterium of the class Betaproteobacteria.</title>
        <authorList>
            <person name="Hirose S."/>
            <person name="Tank M."/>
            <person name="Hara E."/>
            <person name="Tamaki H."/>
            <person name="Takaichi S."/>
            <person name="Haruta S."/>
            <person name="Hanada S."/>
        </authorList>
    </citation>
    <scope>NUCLEOTIDE SEQUENCE [LARGE SCALE GENOMIC DNA]</scope>
    <source>
        <strain evidence="4">W35</strain>
    </source>
</reference>
<dbReference type="EMBL" id="BJCL01000019">
    <property type="protein sequence ID" value="GCL65699.1"/>
    <property type="molecule type" value="Genomic_DNA"/>
</dbReference>
<evidence type="ECO:0000256" key="1">
    <source>
        <dbReference type="SAM" id="MobiDB-lite"/>
    </source>
</evidence>
<dbReference type="InterPro" id="IPR029058">
    <property type="entry name" value="AB_hydrolase_fold"/>
</dbReference>
<dbReference type="PANTHER" id="PTHR42103">
    <property type="entry name" value="ALPHA/BETA-HYDROLASES SUPERFAMILY PROTEIN"/>
    <property type="match status" value="1"/>
</dbReference>
<dbReference type="Gene3D" id="3.40.50.1820">
    <property type="entry name" value="alpha/beta hydrolase"/>
    <property type="match status" value="1"/>
</dbReference>
<evidence type="ECO:0000313" key="4">
    <source>
        <dbReference type="Proteomes" id="UP000301751"/>
    </source>
</evidence>
<organism evidence="3 4">
    <name type="scientific">Pseudaquabacterium pictum</name>
    <dbReference type="NCBI Taxonomy" id="2315236"/>
    <lineage>
        <taxon>Bacteria</taxon>
        <taxon>Pseudomonadati</taxon>
        <taxon>Pseudomonadota</taxon>
        <taxon>Betaproteobacteria</taxon>
        <taxon>Burkholderiales</taxon>
        <taxon>Sphaerotilaceae</taxon>
        <taxon>Pseudaquabacterium</taxon>
    </lineage>
</organism>
<dbReference type="Pfam" id="PF12146">
    <property type="entry name" value="Hydrolase_4"/>
    <property type="match status" value="1"/>
</dbReference>
<sequence length="215" mass="22275">MKQDTERSSIAGPAGALECATDGPAGAPRGTVVLCHPHPQFGGTLDNKVVQTLARAFLQLGYRAVRFNFRGVGGSAGDWDEGRGEIDDALAVIAAERAAHPGLPLALGGFSFGGFVAAQAADRLQAAGTPVERLVLIAPATSRFPMPAAVAPDTVLVHGESDDVVPLASTLDWARPQVLPVVVLPGVGHFFHGQLPLLKQQIVQAWHAPSLSSGS</sequence>
<comment type="caution">
    <text evidence="3">The sequence shown here is derived from an EMBL/GenBank/DDBJ whole genome shotgun (WGS) entry which is preliminary data.</text>
</comment>
<dbReference type="InterPro" id="IPR022742">
    <property type="entry name" value="Hydrolase_4"/>
</dbReference>
<feature type="region of interest" description="Disordered" evidence="1">
    <location>
        <begin position="1"/>
        <end position="22"/>
    </location>
</feature>
<dbReference type="RefSeq" id="WP_137735406.1">
    <property type="nucleotide sequence ID" value="NZ_BJCL01000019.1"/>
</dbReference>
<dbReference type="AlphaFoldDB" id="A0A480AVG6"/>
<dbReference type="SUPFAM" id="SSF53474">
    <property type="entry name" value="alpha/beta-Hydrolases"/>
    <property type="match status" value="1"/>
</dbReference>
<dbReference type="PANTHER" id="PTHR42103:SF2">
    <property type="entry name" value="AB HYDROLASE-1 DOMAIN-CONTAINING PROTEIN"/>
    <property type="match status" value="1"/>
</dbReference>
<keyword evidence="4" id="KW-1185">Reference proteome</keyword>
<gene>
    <name evidence="3" type="ORF">AQPW35_47800</name>
</gene>
<evidence type="ECO:0000259" key="2">
    <source>
        <dbReference type="Pfam" id="PF12146"/>
    </source>
</evidence>